<organism evidence="2 3">
    <name type="scientific">Acetobacter garciniae</name>
    <dbReference type="NCBI Taxonomy" id="2817435"/>
    <lineage>
        <taxon>Bacteria</taxon>
        <taxon>Pseudomonadati</taxon>
        <taxon>Pseudomonadota</taxon>
        <taxon>Alphaproteobacteria</taxon>
        <taxon>Acetobacterales</taxon>
        <taxon>Acetobacteraceae</taxon>
        <taxon>Acetobacter</taxon>
    </lineage>
</organism>
<sequence>MTQVLDMALSEQLERQRRQRQRVRGMLVFMGLLATIMFGLTLLQG</sequence>
<evidence type="ECO:0000313" key="2">
    <source>
        <dbReference type="EMBL" id="MBO1325891.1"/>
    </source>
</evidence>
<evidence type="ECO:0000313" key="3">
    <source>
        <dbReference type="Proteomes" id="UP000664073"/>
    </source>
</evidence>
<protein>
    <submittedName>
        <fullName evidence="2">Uncharacterized protein</fullName>
    </submittedName>
</protein>
<dbReference type="AlphaFoldDB" id="A0A939HQX5"/>
<keyword evidence="1" id="KW-0472">Membrane</keyword>
<gene>
    <name evidence="2" type="ORF">J2D77_12075</name>
</gene>
<feature type="transmembrane region" description="Helical" evidence="1">
    <location>
        <begin position="25"/>
        <end position="43"/>
    </location>
</feature>
<evidence type="ECO:0000256" key="1">
    <source>
        <dbReference type="SAM" id="Phobius"/>
    </source>
</evidence>
<name>A0A939HQX5_9PROT</name>
<keyword evidence="3" id="KW-1185">Reference proteome</keyword>
<proteinExistence type="predicted"/>
<dbReference type="RefSeq" id="WP_207846534.1">
    <property type="nucleotide sequence ID" value="NZ_JAFVMH010000006.1"/>
</dbReference>
<keyword evidence="1" id="KW-1133">Transmembrane helix</keyword>
<reference evidence="2" key="1">
    <citation type="submission" date="2021-03" db="EMBL/GenBank/DDBJ databases">
        <title>The complete genome sequence of Acetobacter sp. TBRC 12339.</title>
        <authorList>
            <person name="Charoenyingcharoen P."/>
            <person name="Yukphan P."/>
        </authorList>
    </citation>
    <scope>NUCLEOTIDE SEQUENCE</scope>
    <source>
        <strain evidence="2">TBRC 12339</strain>
    </source>
</reference>
<keyword evidence="1" id="KW-0812">Transmembrane</keyword>
<dbReference type="Proteomes" id="UP000664073">
    <property type="component" value="Unassembled WGS sequence"/>
</dbReference>
<comment type="caution">
    <text evidence="2">The sequence shown here is derived from an EMBL/GenBank/DDBJ whole genome shotgun (WGS) entry which is preliminary data.</text>
</comment>
<dbReference type="EMBL" id="JAFVMH010000006">
    <property type="protein sequence ID" value="MBO1325891.1"/>
    <property type="molecule type" value="Genomic_DNA"/>
</dbReference>
<accession>A0A939HQX5</accession>